<dbReference type="GO" id="GO:0050178">
    <property type="term" value="F:phenylpyruvate tautomerase activity"/>
    <property type="evidence" value="ECO:0007669"/>
    <property type="project" value="UniProtKB-EC"/>
</dbReference>
<evidence type="ECO:0000256" key="4">
    <source>
        <dbReference type="ARBA" id="ARBA00022525"/>
    </source>
</evidence>
<dbReference type="Pfam" id="PF01187">
    <property type="entry name" value="MIF"/>
    <property type="match status" value="1"/>
</dbReference>
<dbReference type="SUPFAM" id="SSF55331">
    <property type="entry name" value="Tautomerase/MIF"/>
    <property type="match status" value="1"/>
</dbReference>
<evidence type="ECO:0000256" key="10">
    <source>
        <dbReference type="ARBA" id="ARBA00041631"/>
    </source>
</evidence>
<keyword evidence="14" id="KW-1185">Reference proteome</keyword>
<organism evidence="13 14">
    <name type="scientific">Varroa destructor</name>
    <name type="common">Honeybee mite</name>
    <dbReference type="NCBI Taxonomy" id="109461"/>
    <lineage>
        <taxon>Eukaryota</taxon>
        <taxon>Metazoa</taxon>
        <taxon>Ecdysozoa</taxon>
        <taxon>Arthropoda</taxon>
        <taxon>Chelicerata</taxon>
        <taxon>Arachnida</taxon>
        <taxon>Acari</taxon>
        <taxon>Parasitiformes</taxon>
        <taxon>Mesostigmata</taxon>
        <taxon>Gamasina</taxon>
        <taxon>Dermanyssoidea</taxon>
        <taxon>Varroidae</taxon>
        <taxon>Varroa</taxon>
    </lineage>
</organism>
<dbReference type="GO" id="GO:0004167">
    <property type="term" value="F:dopachrome isomerase activity"/>
    <property type="evidence" value="ECO:0007669"/>
    <property type="project" value="UniProtKB-EC"/>
</dbReference>
<comment type="subcellular location">
    <subcellularLocation>
        <location evidence="1">Secreted</location>
    </subcellularLocation>
</comment>
<evidence type="ECO:0000256" key="1">
    <source>
        <dbReference type="ARBA" id="ARBA00004613"/>
    </source>
</evidence>
<keyword evidence="3" id="KW-0202">Cytokine</keyword>
<comment type="similarity">
    <text evidence="2">Belongs to the MIF family.</text>
</comment>
<dbReference type="KEGG" id="vde:111252489"/>
<evidence type="ECO:0000313" key="13">
    <source>
        <dbReference type="EnsemblMetazoa" id="XP_022666220"/>
    </source>
</evidence>
<dbReference type="Gene3D" id="3.30.429.10">
    <property type="entry name" value="Macrophage Migration Inhibitory Factor"/>
    <property type="match status" value="1"/>
</dbReference>
<dbReference type="Proteomes" id="UP000594260">
    <property type="component" value="Unplaced"/>
</dbReference>
<dbReference type="AlphaFoldDB" id="A0A7M7KFX6"/>
<name>A0A7M7KFX6_VARDE</name>
<dbReference type="InParanoid" id="A0A7M7KFX6"/>
<dbReference type="GeneID" id="111252489"/>
<evidence type="ECO:0000256" key="7">
    <source>
        <dbReference type="ARBA" id="ARBA00036823"/>
    </source>
</evidence>
<evidence type="ECO:0000256" key="9">
    <source>
        <dbReference type="ARBA" id="ARBA00039086"/>
    </source>
</evidence>
<dbReference type="GO" id="GO:0005615">
    <property type="term" value="C:extracellular space"/>
    <property type="evidence" value="ECO:0007669"/>
    <property type="project" value="UniProtKB-KW"/>
</dbReference>
<sequence length="115" mass="12215">MPVLTVNTNVPADRIPADFLETSSKIVADTLGKPISYVMVHIAAGQQMSFAGDRATPCANCTLSSIGCISASQNKKTSKAISDLLDSKLAIPSDRMYINFVDLQPCNVGFNGSTF</sequence>
<dbReference type="PANTHER" id="PTHR11954:SF6">
    <property type="entry name" value="MACROPHAGE MIGRATION INHIBITORY FACTOR"/>
    <property type="match status" value="1"/>
</dbReference>
<evidence type="ECO:0000256" key="8">
    <source>
        <dbReference type="ARBA" id="ARBA00038932"/>
    </source>
</evidence>
<dbReference type="GO" id="GO:0005125">
    <property type="term" value="F:cytokine activity"/>
    <property type="evidence" value="ECO:0007669"/>
    <property type="project" value="UniProtKB-KW"/>
</dbReference>
<dbReference type="PANTHER" id="PTHR11954">
    <property type="entry name" value="D-DOPACHROME DECARBOXYLASE"/>
    <property type="match status" value="1"/>
</dbReference>
<keyword evidence="5" id="KW-0413">Isomerase</keyword>
<dbReference type="EC" id="5.3.3.12" evidence="8"/>
<evidence type="ECO:0000256" key="6">
    <source>
        <dbReference type="ARBA" id="ARBA00036735"/>
    </source>
</evidence>
<dbReference type="EnsemblMetazoa" id="XM_022810485">
    <property type="protein sequence ID" value="XP_022666220"/>
    <property type="gene ID" value="LOC111252489"/>
</dbReference>
<dbReference type="InterPro" id="IPR014347">
    <property type="entry name" value="Tautomerase/MIF_sf"/>
</dbReference>
<evidence type="ECO:0000256" key="2">
    <source>
        <dbReference type="ARBA" id="ARBA00005851"/>
    </source>
</evidence>
<dbReference type="InterPro" id="IPR001398">
    <property type="entry name" value="Macrophage_inhib_fac"/>
</dbReference>
<dbReference type="OrthoDB" id="255819at2759"/>
<evidence type="ECO:0000256" key="3">
    <source>
        <dbReference type="ARBA" id="ARBA00022514"/>
    </source>
</evidence>
<evidence type="ECO:0000256" key="5">
    <source>
        <dbReference type="ARBA" id="ARBA00023235"/>
    </source>
</evidence>
<evidence type="ECO:0000256" key="12">
    <source>
        <dbReference type="ARBA" id="ARBA00042730"/>
    </source>
</evidence>
<dbReference type="EC" id="5.3.2.1" evidence="9"/>
<accession>A0A7M7KFX6</accession>
<reference evidence="13" key="1">
    <citation type="submission" date="2021-01" db="UniProtKB">
        <authorList>
            <consortium name="EnsemblMetazoa"/>
        </authorList>
    </citation>
    <scope>IDENTIFICATION</scope>
</reference>
<evidence type="ECO:0000313" key="14">
    <source>
        <dbReference type="Proteomes" id="UP000594260"/>
    </source>
</evidence>
<comment type="catalytic activity">
    <reaction evidence="7">
        <text>L-dopachrome = 5,6-dihydroxyindole-2-carboxylate</text>
        <dbReference type="Rhea" id="RHEA:13041"/>
        <dbReference type="ChEBI" id="CHEBI:16875"/>
        <dbReference type="ChEBI" id="CHEBI:57509"/>
        <dbReference type="EC" id="5.3.3.12"/>
    </reaction>
</comment>
<comment type="catalytic activity">
    <reaction evidence="6">
        <text>3-phenylpyruvate = enol-phenylpyruvate</text>
        <dbReference type="Rhea" id="RHEA:17097"/>
        <dbReference type="ChEBI" id="CHEBI:16815"/>
        <dbReference type="ChEBI" id="CHEBI:18005"/>
        <dbReference type="EC" id="5.3.2.1"/>
    </reaction>
</comment>
<protein>
    <recommendedName>
        <fullName evidence="12">L-dopachrome isomerase</fullName>
        <ecNumber evidence="9">5.3.2.1</ecNumber>
        <ecNumber evidence="8">5.3.3.12</ecNumber>
    </recommendedName>
    <alternativeName>
        <fullName evidence="10">L-dopachrome tautomerase</fullName>
    </alternativeName>
    <alternativeName>
        <fullName evidence="11">Phenylpyruvate tautomerase</fullName>
    </alternativeName>
</protein>
<keyword evidence="4" id="KW-0964">Secreted</keyword>
<dbReference type="OMA" id="YINFFDM"/>
<evidence type="ECO:0000256" key="11">
    <source>
        <dbReference type="ARBA" id="ARBA00041912"/>
    </source>
</evidence>
<proteinExistence type="inferred from homology"/>
<dbReference type="RefSeq" id="XP_022666220.1">
    <property type="nucleotide sequence ID" value="XM_022810485.1"/>
</dbReference>